<reference evidence="2" key="1">
    <citation type="submission" date="2012-06" db="EMBL/GenBank/DDBJ databases">
        <title>Complete sequence of chromosome of Desulfomonile tiedjei DSM 6799.</title>
        <authorList>
            <person name="Lucas S."/>
            <person name="Copeland A."/>
            <person name="Lapidus A."/>
            <person name="Glavina del Rio T."/>
            <person name="Dalin E."/>
            <person name="Tice H."/>
            <person name="Bruce D."/>
            <person name="Goodwin L."/>
            <person name="Pitluck S."/>
            <person name="Peters L."/>
            <person name="Ovchinnikova G."/>
            <person name="Zeytun A."/>
            <person name="Lu M."/>
            <person name="Kyrpides N."/>
            <person name="Mavromatis K."/>
            <person name="Ivanova N."/>
            <person name="Brettin T."/>
            <person name="Detter J.C."/>
            <person name="Han C."/>
            <person name="Larimer F."/>
            <person name="Land M."/>
            <person name="Hauser L."/>
            <person name="Markowitz V."/>
            <person name="Cheng J.-F."/>
            <person name="Hugenholtz P."/>
            <person name="Woyke T."/>
            <person name="Wu D."/>
            <person name="Spring S."/>
            <person name="Schroeder M."/>
            <person name="Brambilla E."/>
            <person name="Klenk H.-P."/>
            <person name="Eisen J.A."/>
        </authorList>
    </citation>
    <scope>NUCLEOTIDE SEQUENCE [LARGE SCALE GENOMIC DNA]</scope>
    <source>
        <strain evidence="2">ATCC 49306 / DSM 6799 / DCB-1</strain>
    </source>
</reference>
<organism evidence="1 2">
    <name type="scientific">Desulfomonile tiedjei (strain ATCC 49306 / DSM 6799 / DCB-1)</name>
    <dbReference type="NCBI Taxonomy" id="706587"/>
    <lineage>
        <taxon>Bacteria</taxon>
        <taxon>Pseudomonadati</taxon>
        <taxon>Thermodesulfobacteriota</taxon>
        <taxon>Desulfomonilia</taxon>
        <taxon>Desulfomonilales</taxon>
        <taxon>Desulfomonilaceae</taxon>
        <taxon>Desulfomonile</taxon>
    </lineage>
</organism>
<proteinExistence type="predicted"/>
<name>I4C2N4_DESTA</name>
<sequence length="269" mass="30675">MKMINPEKVKLFPGQSFHGLYAPGPNAPGQVGFFVRSVAEFPKSNGNIGIQQRAGAIKFNDVLLVLTMIRVYSEEIEEIFDIWWNFYSEEEDEDFKRISQQDTLTVHFYDESGKEFSIATSNSFQKFFKYLEPMIRKTAPWTDIEFDRAVRGFCAQSYPRENLWELIEFRPEGTQGSGKPKTVEDYPGYIPEELKPFYSYDANQGHSIRIIPSMLEQDALLGNPEDFVHAAPVKSVVRCGIRWIKGFPVAAIPFIPGHGLAVPPDDSEF</sequence>
<dbReference type="KEGG" id="dti:Desti_1111"/>
<evidence type="ECO:0000313" key="1">
    <source>
        <dbReference type="EMBL" id="AFM23825.1"/>
    </source>
</evidence>
<protein>
    <submittedName>
        <fullName evidence="1">Uncharacterized protein</fullName>
    </submittedName>
</protein>
<keyword evidence="2" id="KW-1185">Reference proteome</keyword>
<dbReference type="Proteomes" id="UP000006055">
    <property type="component" value="Chromosome"/>
</dbReference>
<gene>
    <name evidence="1" type="ordered locus">Desti_1111</name>
</gene>
<evidence type="ECO:0000313" key="2">
    <source>
        <dbReference type="Proteomes" id="UP000006055"/>
    </source>
</evidence>
<dbReference type="EMBL" id="CP003360">
    <property type="protein sequence ID" value="AFM23825.1"/>
    <property type="molecule type" value="Genomic_DNA"/>
</dbReference>
<dbReference type="RefSeq" id="WP_014808978.1">
    <property type="nucleotide sequence ID" value="NC_018025.1"/>
</dbReference>
<accession>I4C2N4</accession>
<dbReference type="AlphaFoldDB" id="I4C2N4"/>
<dbReference type="HOGENOM" id="CLU_1033380_0_0_7"/>
<dbReference type="OrthoDB" id="4337527at2"/>